<keyword evidence="2" id="KW-1185">Reference proteome</keyword>
<dbReference type="Proteomes" id="UP001341281">
    <property type="component" value="Chromosome 04"/>
</dbReference>
<accession>A0AAQ3WSR7</accession>
<dbReference type="AlphaFoldDB" id="A0AAQ3WSR7"/>
<proteinExistence type="predicted"/>
<evidence type="ECO:0000313" key="1">
    <source>
        <dbReference type="EMBL" id="WVZ71991.1"/>
    </source>
</evidence>
<dbReference type="PANTHER" id="PTHR31549">
    <property type="entry name" value="PROTEIN, PUTATIVE (DUF247)-RELATED-RELATED"/>
    <property type="match status" value="1"/>
</dbReference>
<name>A0AAQ3WSR7_PASNO</name>
<dbReference type="Pfam" id="PF03140">
    <property type="entry name" value="DUF247"/>
    <property type="match status" value="1"/>
</dbReference>
<gene>
    <name evidence="1" type="ORF">U9M48_020517</name>
</gene>
<reference evidence="1 2" key="1">
    <citation type="submission" date="2024-02" db="EMBL/GenBank/DDBJ databases">
        <title>High-quality chromosome-scale genome assembly of Pensacola bahiagrass (Paspalum notatum Flugge var. saurae).</title>
        <authorList>
            <person name="Vega J.M."/>
            <person name="Podio M."/>
            <person name="Orjuela J."/>
            <person name="Siena L.A."/>
            <person name="Pessino S.C."/>
            <person name="Combes M.C."/>
            <person name="Mariac C."/>
            <person name="Albertini E."/>
            <person name="Pupilli F."/>
            <person name="Ortiz J.P.A."/>
            <person name="Leblanc O."/>
        </authorList>
    </citation>
    <scope>NUCLEOTIDE SEQUENCE [LARGE SCALE GENOMIC DNA]</scope>
    <source>
        <strain evidence="1">R1</strain>
        <tissue evidence="1">Leaf</tissue>
    </source>
</reference>
<dbReference type="EMBL" id="CP144748">
    <property type="protein sequence ID" value="WVZ71991.1"/>
    <property type="molecule type" value="Genomic_DNA"/>
</dbReference>
<dbReference type="InterPro" id="IPR004158">
    <property type="entry name" value="DUF247_pln"/>
</dbReference>
<feature type="non-terminal residue" evidence="1">
    <location>
        <position position="1"/>
    </location>
</feature>
<dbReference type="PANTHER" id="PTHR31549:SF276">
    <property type="entry name" value="OS02G0253502 PROTEIN"/>
    <property type="match status" value="1"/>
</dbReference>
<evidence type="ECO:0000313" key="2">
    <source>
        <dbReference type="Proteomes" id="UP001341281"/>
    </source>
</evidence>
<protein>
    <submittedName>
        <fullName evidence="1">Uncharacterized protein</fullName>
    </submittedName>
</protein>
<sequence length="169" mass="19269">MEMPTIVLDDEIELINLVAFEQSVLSEHADVMTSYVPLMGMLIHTAQGVSAIFINLLDDGIFINLLDDDEEVARFFNQSACLLCHVHGGEHVLWLMVAQEQSMLMRDYFASLWSAISRWCRSVLTATQMWYTSLRLWKNGRRYGRDSGQLVKASSPPLHPLGCLYSERE</sequence>
<organism evidence="1 2">
    <name type="scientific">Paspalum notatum var. saurae</name>
    <dbReference type="NCBI Taxonomy" id="547442"/>
    <lineage>
        <taxon>Eukaryota</taxon>
        <taxon>Viridiplantae</taxon>
        <taxon>Streptophyta</taxon>
        <taxon>Embryophyta</taxon>
        <taxon>Tracheophyta</taxon>
        <taxon>Spermatophyta</taxon>
        <taxon>Magnoliopsida</taxon>
        <taxon>Liliopsida</taxon>
        <taxon>Poales</taxon>
        <taxon>Poaceae</taxon>
        <taxon>PACMAD clade</taxon>
        <taxon>Panicoideae</taxon>
        <taxon>Andropogonodae</taxon>
        <taxon>Paspaleae</taxon>
        <taxon>Paspalinae</taxon>
        <taxon>Paspalum</taxon>
    </lineage>
</organism>